<evidence type="ECO:0000313" key="2">
    <source>
        <dbReference type="Proteomes" id="UP000006263"/>
    </source>
</evidence>
<organism evidence="1 2">
    <name type="scientific">Paraglaciecola mesophila KMM 241</name>
    <dbReference type="NCBI Taxonomy" id="1128912"/>
    <lineage>
        <taxon>Bacteria</taxon>
        <taxon>Pseudomonadati</taxon>
        <taxon>Pseudomonadota</taxon>
        <taxon>Gammaproteobacteria</taxon>
        <taxon>Alteromonadales</taxon>
        <taxon>Alteromonadaceae</taxon>
        <taxon>Paraglaciecola</taxon>
    </lineage>
</organism>
<comment type="caution">
    <text evidence="1">The sequence shown here is derived from an EMBL/GenBank/DDBJ whole genome shotgun (WGS) entry which is preliminary data.</text>
</comment>
<dbReference type="AlphaFoldDB" id="K6YPK4"/>
<reference evidence="1 2" key="1">
    <citation type="journal article" date="2017" name="Antonie Van Leeuwenhoek">
        <title>Rhizobium rhizosphaerae sp. nov., a novel species isolated from rice rhizosphere.</title>
        <authorList>
            <person name="Zhao J.J."/>
            <person name="Zhang J."/>
            <person name="Zhang R.J."/>
            <person name="Zhang C.W."/>
            <person name="Yin H.Q."/>
            <person name="Zhang X.X."/>
        </authorList>
    </citation>
    <scope>NUCLEOTIDE SEQUENCE [LARGE SCALE GENOMIC DNA]</scope>
    <source>
        <strain evidence="1 2">KMM 241</strain>
    </source>
</reference>
<name>K6YPK4_9ALTE</name>
<protein>
    <submittedName>
        <fullName evidence="1">Uncharacterized protein</fullName>
    </submittedName>
</protein>
<evidence type="ECO:0000313" key="1">
    <source>
        <dbReference type="EMBL" id="GAC25896.1"/>
    </source>
</evidence>
<accession>K6YPK4</accession>
<dbReference type="EMBL" id="BAEP01000072">
    <property type="protein sequence ID" value="GAC25896.1"/>
    <property type="molecule type" value="Genomic_DNA"/>
</dbReference>
<dbReference type="Proteomes" id="UP000006263">
    <property type="component" value="Unassembled WGS sequence"/>
</dbReference>
<proteinExistence type="predicted"/>
<sequence length="54" mass="5921">MGFAHGAPLRCLLTLRKLSALLIMPCVTQQHTLRVPAIPAGYDRSFTLSQSLLL</sequence>
<gene>
    <name evidence="1" type="ORF">GMES_3619</name>
</gene>